<dbReference type="FunFam" id="3.40.1690.10:FF:000001">
    <property type="entry name" value="Flagellar biosynthetic protein FlhB"/>
    <property type="match status" value="1"/>
</dbReference>
<protein>
    <recommendedName>
        <fullName evidence="3 13">Flagellar biosynthetic protein FlhB</fullName>
    </recommendedName>
</protein>
<dbReference type="NCBIfam" id="TIGR00328">
    <property type="entry name" value="flhB"/>
    <property type="match status" value="1"/>
</dbReference>
<gene>
    <name evidence="13 15" type="primary">flhB</name>
    <name evidence="15" type="ORF">D9V62_01230</name>
</gene>
<dbReference type="Proteomes" id="UP000298759">
    <property type="component" value="Chromosome"/>
</dbReference>
<evidence type="ECO:0000256" key="11">
    <source>
        <dbReference type="ARBA" id="ARBA00023225"/>
    </source>
</evidence>
<dbReference type="Gene3D" id="3.40.1690.10">
    <property type="entry name" value="secretion proteins EscU"/>
    <property type="match status" value="1"/>
</dbReference>
<dbReference type="InterPro" id="IPR029025">
    <property type="entry name" value="T3SS_substrate_exporter_C"/>
</dbReference>
<evidence type="ECO:0000256" key="8">
    <source>
        <dbReference type="ARBA" id="ARBA00022927"/>
    </source>
</evidence>
<evidence type="ECO:0000313" key="16">
    <source>
        <dbReference type="Proteomes" id="UP000298759"/>
    </source>
</evidence>
<dbReference type="InterPro" id="IPR006135">
    <property type="entry name" value="T3SS_substrate_exporter"/>
</dbReference>
<keyword evidence="6 13" id="KW-0812">Transmembrane</keyword>
<reference evidence="15 16" key="1">
    <citation type="submission" date="2018-12" db="EMBL/GenBank/DDBJ databases">
        <authorList>
            <person name="Chong R.A."/>
        </authorList>
    </citation>
    <scope>NUCLEOTIDE SEQUENCE [LARGE SCALE GENOMIC DNA]</scope>
    <source>
        <strain evidence="15 16">Ahe</strain>
    </source>
</reference>
<evidence type="ECO:0000256" key="6">
    <source>
        <dbReference type="ARBA" id="ARBA00022692"/>
    </source>
</evidence>
<keyword evidence="8 13" id="KW-0653">Protein transport</keyword>
<accession>A0A4D6XQA1</accession>
<keyword evidence="7 13" id="KW-1005">Bacterial flagellum biogenesis</keyword>
<dbReference type="RefSeq" id="WP_158340001.1">
    <property type="nucleotide sequence ID" value="NZ_CP034894.1"/>
</dbReference>
<feature type="transmembrane region" description="Helical" evidence="13">
    <location>
        <begin position="151"/>
        <end position="173"/>
    </location>
</feature>
<evidence type="ECO:0000256" key="10">
    <source>
        <dbReference type="ARBA" id="ARBA00023136"/>
    </source>
</evidence>
<evidence type="ECO:0000256" key="3">
    <source>
        <dbReference type="ARBA" id="ARBA00021622"/>
    </source>
</evidence>
<keyword evidence="5 13" id="KW-1003">Cell membrane</keyword>
<dbReference type="PANTHER" id="PTHR30531">
    <property type="entry name" value="FLAGELLAR BIOSYNTHETIC PROTEIN FLHB"/>
    <property type="match status" value="1"/>
</dbReference>
<proteinExistence type="inferred from homology"/>
<dbReference type="PANTHER" id="PTHR30531:SF12">
    <property type="entry name" value="FLAGELLAR BIOSYNTHETIC PROTEIN FLHB"/>
    <property type="match status" value="1"/>
</dbReference>
<feature type="region of interest" description="Disordered" evidence="14">
    <location>
        <begin position="1"/>
        <end position="26"/>
    </location>
</feature>
<comment type="function">
    <text evidence="12 13">Required for formation of the rod structure in the basal body of the flagellar apparatus. Together with FliI and FliH, may constitute the export apparatus of flagellin.</text>
</comment>
<reference evidence="15 16" key="2">
    <citation type="submission" date="2019-05" db="EMBL/GenBank/DDBJ databases">
        <title>Genome evolution of the obligate endosymbiont Buchnera aphidicola.</title>
        <authorList>
            <person name="Moran N.A."/>
        </authorList>
    </citation>
    <scope>NUCLEOTIDE SEQUENCE [LARGE SCALE GENOMIC DNA]</scope>
    <source>
        <strain evidence="15 16">Ahe</strain>
    </source>
</reference>
<comment type="subcellular location">
    <subcellularLocation>
        <location evidence="1">Cell membrane</location>
        <topology evidence="1">Multi-pass membrane protein</topology>
    </subcellularLocation>
</comment>
<dbReference type="PRINTS" id="PR00950">
    <property type="entry name" value="TYPE3IMSPROT"/>
</dbReference>
<keyword evidence="10 13" id="KW-0472">Membrane</keyword>
<feature type="transmembrane region" description="Helical" evidence="13">
    <location>
        <begin position="29"/>
        <end position="48"/>
    </location>
</feature>
<evidence type="ECO:0000256" key="4">
    <source>
        <dbReference type="ARBA" id="ARBA00022448"/>
    </source>
</evidence>
<evidence type="ECO:0000256" key="13">
    <source>
        <dbReference type="RuleBase" id="RU364091"/>
    </source>
</evidence>
<keyword evidence="15" id="KW-0282">Flagellum</keyword>
<keyword evidence="9 13" id="KW-1133">Transmembrane helix</keyword>
<evidence type="ECO:0000256" key="14">
    <source>
        <dbReference type="SAM" id="MobiDB-lite"/>
    </source>
</evidence>
<feature type="transmembrane region" description="Helical" evidence="13">
    <location>
        <begin position="89"/>
        <end position="114"/>
    </location>
</feature>
<keyword evidence="11 13" id="KW-1006">Bacterial flagellum protein export</keyword>
<keyword evidence="15" id="KW-0966">Cell projection</keyword>
<dbReference type="GO" id="GO:0044780">
    <property type="term" value="P:bacterial-type flagellum assembly"/>
    <property type="evidence" value="ECO:0007669"/>
    <property type="project" value="InterPro"/>
</dbReference>
<dbReference type="GO" id="GO:0009306">
    <property type="term" value="P:protein secretion"/>
    <property type="evidence" value="ECO:0007669"/>
    <property type="project" value="InterPro"/>
</dbReference>
<dbReference type="SUPFAM" id="SSF160544">
    <property type="entry name" value="EscU C-terminal domain-like"/>
    <property type="match status" value="1"/>
</dbReference>
<dbReference type="OrthoDB" id="9807950at2"/>
<dbReference type="AlphaFoldDB" id="A0A4D6XQA1"/>
<keyword evidence="4 13" id="KW-0813">Transport</keyword>
<sequence length="383" mass="44674">MNHDMHEEKTEQPTEHHIKKSRKKGQTRYSRELNSLLILIVGLLNLWWCGDLIVLEFSKIISNSFCFDNSIIFNKQNILLNIFISLKKIFIVFSPLLGSLLFIIIVPAVFFSGIKFNLTSLKFNLKKLNLISGLKRVFSLKIFLECFKNMLKLFVIGSIACWYLWIHFFEILFFNIKDIFSALSFGFHTIVFCCILTILGLIPIVIFDIFWQQFQHYKQLKMTHQQIKDEFKEQEGHPHLKIRIRRQMKENFRRRMILNVPQSDVVITNPVHYSVALKYDEKNMNAPKVIAKGIGDVAIKIQKIAIQNNVAIISAPLLARALYRYSEIGQYIPGPLYKAVAEILAWVWKVRKWKKEGGIFPEKPKNIFVPSEFNFKGESKSNG</sequence>
<evidence type="ECO:0000256" key="12">
    <source>
        <dbReference type="ARBA" id="ARBA00025078"/>
    </source>
</evidence>
<evidence type="ECO:0000313" key="15">
    <source>
        <dbReference type="EMBL" id="QCI17068.1"/>
    </source>
</evidence>
<dbReference type="Pfam" id="PF01312">
    <property type="entry name" value="Bac_export_2"/>
    <property type="match status" value="1"/>
</dbReference>
<evidence type="ECO:0000256" key="9">
    <source>
        <dbReference type="ARBA" id="ARBA00022989"/>
    </source>
</evidence>
<dbReference type="GO" id="GO:0005886">
    <property type="term" value="C:plasma membrane"/>
    <property type="evidence" value="ECO:0007669"/>
    <property type="project" value="UniProtKB-SubCell"/>
</dbReference>
<evidence type="ECO:0000256" key="2">
    <source>
        <dbReference type="ARBA" id="ARBA00010690"/>
    </source>
</evidence>
<comment type="similarity">
    <text evidence="2 13">Belongs to the type III secretion exporter family.</text>
</comment>
<keyword evidence="15" id="KW-0969">Cilium</keyword>
<evidence type="ECO:0000256" key="7">
    <source>
        <dbReference type="ARBA" id="ARBA00022795"/>
    </source>
</evidence>
<feature type="compositionally biased region" description="Basic and acidic residues" evidence="14">
    <location>
        <begin position="1"/>
        <end position="16"/>
    </location>
</feature>
<dbReference type="EMBL" id="CP034894">
    <property type="protein sequence ID" value="QCI17068.1"/>
    <property type="molecule type" value="Genomic_DNA"/>
</dbReference>
<evidence type="ECO:0000256" key="5">
    <source>
        <dbReference type="ARBA" id="ARBA00022475"/>
    </source>
</evidence>
<organism evidence="15 16">
    <name type="scientific">Buchnera aphidicola</name>
    <name type="common">Aphis helianthi</name>
    <dbReference type="NCBI Taxonomy" id="2315802"/>
    <lineage>
        <taxon>Bacteria</taxon>
        <taxon>Pseudomonadati</taxon>
        <taxon>Pseudomonadota</taxon>
        <taxon>Gammaproteobacteria</taxon>
        <taxon>Enterobacterales</taxon>
        <taxon>Erwiniaceae</taxon>
        <taxon>Buchnera</taxon>
    </lineage>
</organism>
<feature type="compositionally biased region" description="Basic residues" evidence="14">
    <location>
        <begin position="17"/>
        <end position="26"/>
    </location>
</feature>
<evidence type="ECO:0000256" key="1">
    <source>
        <dbReference type="ARBA" id="ARBA00004651"/>
    </source>
</evidence>
<feature type="transmembrane region" description="Helical" evidence="13">
    <location>
        <begin position="185"/>
        <end position="211"/>
    </location>
</feature>
<name>A0A4D6XQA1_9GAMM</name>
<dbReference type="InterPro" id="IPR006136">
    <property type="entry name" value="FlhB"/>
</dbReference>